<reference evidence="4" key="1">
    <citation type="submission" date="2020-05" db="EMBL/GenBank/DDBJ databases">
        <title>Mycena genomes resolve the evolution of fungal bioluminescence.</title>
        <authorList>
            <person name="Tsai I.J."/>
        </authorList>
    </citation>
    <scope>NUCLEOTIDE SEQUENCE</scope>
    <source>
        <strain evidence="4">160909Yilan</strain>
    </source>
</reference>
<keyword evidence="2" id="KW-0472">Membrane</keyword>
<organism evidence="4 5">
    <name type="scientific">Mycena sanguinolenta</name>
    <dbReference type="NCBI Taxonomy" id="230812"/>
    <lineage>
        <taxon>Eukaryota</taxon>
        <taxon>Fungi</taxon>
        <taxon>Dikarya</taxon>
        <taxon>Basidiomycota</taxon>
        <taxon>Agaricomycotina</taxon>
        <taxon>Agaricomycetes</taxon>
        <taxon>Agaricomycetidae</taxon>
        <taxon>Agaricales</taxon>
        <taxon>Marasmiineae</taxon>
        <taxon>Mycenaceae</taxon>
        <taxon>Mycena</taxon>
    </lineage>
</organism>
<dbReference type="AlphaFoldDB" id="A0A8H7CR58"/>
<keyword evidence="2" id="KW-0812">Transmembrane</keyword>
<evidence type="ECO:0000313" key="4">
    <source>
        <dbReference type="EMBL" id="KAF7344473.1"/>
    </source>
</evidence>
<proteinExistence type="predicted"/>
<feature type="transmembrane region" description="Helical" evidence="2">
    <location>
        <begin position="1177"/>
        <end position="1197"/>
    </location>
</feature>
<dbReference type="PANTHER" id="PTHR10039">
    <property type="entry name" value="AMELOGENIN"/>
    <property type="match status" value="1"/>
</dbReference>
<keyword evidence="1" id="KW-0677">Repeat</keyword>
<evidence type="ECO:0000259" key="3">
    <source>
        <dbReference type="Pfam" id="PF24883"/>
    </source>
</evidence>
<name>A0A8H7CR58_9AGAR</name>
<feature type="transmembrane region" description="Helical" evidence="2">
    <location>
        <begin position="1143"/>
        <end position="1171"/>
    </location>
</feature>
<protein>
    <recommendedName>
        <fullName evidence="3">Nephrocystin 3-like N-terminal domain-containing protein</fullName>
    </recommendedName>
</protein>
<dbReference type="PANTHER" id="PTHR10039:SF17">
    <property type="entry name" value="FUNGAL STAND N-TERMINAL GOODBYE DOMAIN-CONTAINING PROTEIN-RELATED"/>
    <property type="match status" value="1"/>
</dbReference>
<evidence type="ECO:0000313" key="5">
    <source>
        <dbReference type="Proteomes" id="UP000623467"/>
    </source>
</evidence>
<accession>A0A8H7CR58</accession>
<dbReference type="EMBL" id="JACAZH010000021">
    <property type="protein sequence ID" value="KAF7344473.1"/>
    <property type="molecule type" value="Genomic_DNA"/>
</dbReference>
<dbReference type="InterPro" id="IPR056884">
    <property type="entry name" value="NPHP3-like_N"/>
</dbReference>
<feature type="transmembrane region" description="Helical" evidence="2">
    <location>
        <begin position="1116"/>
        <end position="1136"/>
    </location>
</feature>
<evidence type="ECO:0000256" key="2">
    <source>
        <dbReference type="SAM" id="Phobius"/>
    </source>
</evidence>
<dbReference type="OrthoDB" id="2900888at2759"/>
<comment type="caution">
    <text evidence="4">The sequence shown here is derived from an EMBL/GenBank/DDBJ whole genome shotgun (WGS) entry which is preliminary data.</text>
</comment>
<keyword evidence="2" id="KW-1133">Transmembrane helix</keyword>
<dbReference type="Gene3D" id="3.40.50.300">
    <property type="entry name" value="P-loop containing nucleotide triphosphate hydrolases"/>
    <property type="match status" value="1"/>
</dbReference>
<gene>
    <name evidence="4" type="ORF">MSAN_01929000</name>
</gene>
<keyword evidence="5" id="KW-1185">Reference proteome</keyword>
<feature type="domain" description="Nephrocystin 3-like N-terminal" evidence="3">
    <location>
        <begin position="249"/>
        <end position="421"/>
    </location>
</feature>
<evidence type="ECO:0000256" key="1">
    <source>
        <dbReference type="ARBA" id="ARBA00022737"/>
    </source>
</evidence>
<dbReference type="Pfam" id="PF24883">
    <property type="entry name" value="NPHP3_N"/>
    <property type="match status" value="1"/>
</dbReference>
<dbReference type="InterPro" id="IPR027417">
    <property type="entry name" value="P-loop_NTPase"/>
</dbReference>
<dbReference type="Proteomes" id="UP000623467">
    <property type="component" value="Unassembled WGS sequence"/>
</dbReference>
<sequence length="1234" mass="138867">MYSTSQQELPPSWEELQALIREIDIDASRLELGAGPHSLTYLLKECKLHPDELELRIHKFDIIMKNSKQFLDDCDTLLQSFACMHAGLGLVYGAVRLIVTIAAAKAEILDEVSAGLNDVLSGLPLISRAMKLFKQEQWQTIVPALKAFVIFVKDVSGYVGVERHESIKKRIIRTFQSTAILRDVQGARKRMREALDMAKFGVLVNHIKNEADEYLHMRVGAVLERLHCTNYEHHLAQYIAKTNSIKHPCAWSDSHPSIKSWLSHDSNAAQLFITGRPGTGKSVFTAHMIRKVAEIPPIDGHRGGALLYYFCGADPTVDPYSNLPQKASFKAVAMTFLRQLLSKEHCKRIADVTLLNDFIDYALSSQPDKYLEEDLKRWIMRLLASFDTVRIIVDAVDQCEVIGSECGLISWILRNFTTSYAHVLLVASEGSPEGKLLASWPRVTLGSSSTTQADLEAYSRHVVRRYLPEGHPLNETLVQDIVKRSENMLLYIFFLDKLIAQEDLPMFLVDKRIEFLQRTPPGIFKMYSYYLHVQLEGFTKLPPGSGFEHIMEILLKLISSSLRSKLALTRENIHAIARRAAGVLFDIREVRVREDGRIRQHLVPIHRTLIEYFQASDSAALRSNKPDWTSPILVQLEALHKSVAETGPSSLLEMCCVALQDRKFQHSLNRYLHTADLCRQRLDGSSTRGVQPDSSDRRDIDRIRLQAQLCQDLAFSSCDSLEDRHRWLDRQRQAAMEDREWCRKCGQELRAYESCDANALPKALRDQISHLHHVLSQMDPLLDTCQETLSDLQTRHLSAYAFRNVIYYLHLTGEAPAERRYANWSSFESLLQSYLDQLDVLVSIVALNILPSLPSIDARSPFAKLAAMICTVERVSQTARKVISSSQKPGHYRFLHMVECLWSTRGVQPWTIACAKDRLWNPLYSAQIAMGFRMNTISDKLICLTLERLLLLLADAERLCFTDAPLFAGIGNVSFCIRQLRQLISHYLLFQAFDSPTTFRSVNGDEFHLNEFSKQGFTKLTLLCDVSLDVVDARSLPSAGTPVADSRSVSIGLAFSVLGFLSSHHTCVIFCLLSTPADIPYGAFRLGQTWPLLPFASAAGVVGCICAKAVELAATHANASVGMIMACAVPVLLLFSQRQRTNALFIGVLSVISRTEYLIAMAVGVFCFPLLLGHGVWRALEIAALWYGLIHLIVLAADPSGMRRRHNELAQISRKYEASESPISTTREMWIADG</sequence>